<dbReference type="SMART" id="SM00342">
    <property type="entry name" value="HTH_ARAC"/>
    <property type="match status" value="1"/>
</dbReference>
<dbReference type="KEGG" id="plig:NAG76_19910"/>
<dbReference type="InterPro" id="IPR020449">
    <property type="entry name" value="Tscrpt_reg_AraC-type_HTH"/>
</dbReference>
<protein>
    <submittedName>
        <fullName evidence="11">Response regulator</fullName>
    </submittedName>
</protein>
<evidence type="ECO:0000256" key="4">
    <source>
        <dbReference type="ARBA" id="ARBA00023012"/>
    </source>
</evidence>
<dbReference type="InterPro" id="IPR018060">
    <property type="entry name" value="HTH_AraC"/>
</dbReference>
<proteinExistence type="predicted"/>
<feature type="domain" description="HTH araC/xylS-type" evidence="9">
    <location>
        <begin position="438"/>
        <end position="536"/>
    </location>
</feature>
<dbReference type="PROSITE" id="PS50110">
    <property type="entry name" value="RESPONSE_REGULATORY"/>
    <property type="match status" value="1"/>
</dbReference>
<name>A0A9J6ZDE9_9BACL</name>
<dbReference type="InterPro" id="IPR009057">
    <property type="entry name" value="Homeodomain-like_sf"/>
</dbReference>
<dbReference type="InterPro" id="IPR011006">
    <property type="entry name" value="CheY-like_superfamily"/>
</dbReference>
<sequence length="540" mass="63116">MNSLFHKTSKENQQLKRLIIVDDEPIICEGLRKTIDWGQLGIEVVDVAYDGEEALNIIQSQPIDIVLSDIRMDGMDGLKLAERIRGNYPNIRIVMISGYEDFDYARSAMRLGVSDYLLKPVDIDELKSVVIQIVESINEKNIESNIEIGKDDESLWFKNAIQQNFSDEEVVPLRRLVGASGTYRIIASQLMDYYKYYGTLNKEEKCKLQQDWTEHIQSYLQEAGMETIISFYHPNVLFVFIYDKKQSDNSLNLENKLKEISTKWKRENEMYFAISEPYHDSKQTSAICEQVRKLLPYHMLHEGTVLSAEHCVLIESIRKVNCVHSVSQEWVSQLGNILHRQDWVEAEKMVRDFVKVLRDKKYLCSELVAIFEEHKVLLRQRLHNNSFSLEQLQENQQNIDLNIHNTYTSVEQEIVDEVHQLFELVGTQCNNKSFWIVEKAMKYVAENYSDDIKAFEIALWLNITPNHFSNIFKQKTGKNFKEYINDVRINHAKRLLAGTNDKVFEIADRVGYKEYKYFVSVFKSVTGMTPKEYRSIYVNV</sequence>
<dbReference type="PROSITE" id="PS00041">
    <property type="entry name" value="HTH_ARAC_FAMILY_1"/>
    <property type="match status" value="1"/>
</dbReference>
<dbReference type="Gene3D" id="3.40.50.2300">
    <property type="match status" value="1"/>
</dbReference>
<keyword evidence="4" id="KW-0902">Two-component regulatory system</keyword>
<organism evidence="11 12">
    <name type="scientific">Candidatus Pristimantibacillus lignocellulolyticus</name>
    <dbReference type="NCBI Taxonomy" id="2994561"/>
    <lineage>
        <taxon>Bacteria</taxon>
        <taxon>Bacillati</taxon>
        <taxon>Bacillota</taxon>
        <taxon>Bacilli</taxon>
        <taxon>Bacillales</taxon>
        <taxon>Paenibacillaceae</taxon>
        <taxon>Candidatus Pristimantibacillus</taxon>
    </lineage>
</organism>
<dbReference type="PROSITE" id="PS01124">
    <property type="entry name" value="HTH_ARAC_FAMILY_2"/>
    <property type="match status" value="1"/>
</dbReference>
<dbReference type="GO" id="GO:0003700">
    <property type="term" value="F:DNA-binding transcription factor activity"/>
    <property type="evidence" value="ECO:0007669"/>
    <property type="project" value="InterPro"/>
</dbReference>
<dbReference type="Pfam" id="PF12833">
    <property type="entry name" value="HTH_18"/>
    <property type="match status" value="1"/>
</dbReference>
<dbReference type="GO" id="GO:0005737">
    <property type="term" value="C:cytoplasm"/>
    <property type="evidence" value="ECO:0007669"/>
    <property type="project" value="UniProtKB-SubCell"/>
</dbReference>
<evidence type="ECO:0000313" key="12">
    <source>
        <dbReference type="Proteomes" id="UP001056756"/>
    </source>
</evidence>
<dbReference type="Proteomes" id="UP001056756">
    <property type="component" value="Chromosome"/>
</dbReference>
<keyword evidence="5" id="KW-0805">Transcription regulation</keyword>
<dbReference type="GO" id="GO:0043565">
    <property type="term" value="F:sequence-specific DNA binding"/>
    <property type="evidence" value="ECO:0007669"/>
    <property type="project" value="InterPro"/>
</dbReference>
<evidence type="ECO:0000259" key="9">
    <source>
        <dbReference type="PROSITE" id="PS01124"/>
    </source>
</evidence>
<dbReference type="SUPFAM" id="SSF52172">
    <property type="entry name" value="CheY-like"/>
    <property type="match status" value="1"/>
</dbReference>
<evidence type="ECO:0000256" key="6">
    <source>
        <dbReference type="ARBA" id="ARBA00023125"/>
    </source>
</evidence>
<gene>
    <name evidence="11" type="ORF">NAG76_19910</name>
</gene>
<evidence type="ECO:0000313" key="11">
    <source>
        <dbReference type="EMBL" id="URN94063.1"/>
    </source>
</evidence>
<evidence type="ECO:0000256" key="5">
    <source>
        <dbReference type="ARBA" id="ARBA00023015"/>
    </source>
</evidence>
<dbReference type="PANTHER" id="PTHR42713:SF3">
    <property type="entry name" value="TRANSCRIPTIONAL REGULATORY PROTEIN HPTR"/>
    <property type="match status" value="1"/>
</dbReference>
<evidence type="ECO:0000259" key="10">
    <source>
        <dbReference type="PROSITE" id="PS50110"/>
    </source>
</evidence>
<keyword evidence="6" id="KW-0238">DNA-binding</keyword>
<dbReference type="Gene3D" id="1.10.10.60">
    <property type="entry name" value="Homeodomain-like"/>
    <property type="match status" value="2"/>
</dbReference>
<keyword evidence="3 8" id="KW-0597">Phosphoprotein</keyword>
<evidence type="ECO:0000256" key="3">
    <source>
        <dbReference type="ARBA" id="ARBA00022553"/>
    </source>
</evidence>
<dbReference type="InterPro" id="IPR051552">
    <property type="entry name" value="HptR"/>
</dbReference>
<dbReference type="SUPFAM" id="SSF46689">
    <property type="entry name" value="Homeodomain-like"/>
    <property type="match status" value="2"/>
</dbReference>
<dbReference type="PRINTS" id="PR00032">
    <property type="entry name" value="HTHARAC"/>
</dbReference>
<reference evidence="11" key="1">
    <citation type="submission" date="2022-05" db="EMBL/GenBank/DDBJ databases">
        <title>Novel bacterial taxa in a minimal lignocellulolytic consortium and its capacity to transform plastics disclosed by genome-resolved metagenomics.</title>
        <authorList>
            <person name="Rodriguez C.A.D."/>
            <person name="Diaz-Garcia L."/>
            <person name="Herrera K."/>
            <person name="Tarazona N.A."/>
            <person name="Sproer C."/>
            <person name="Overmann J."/>
            <person name="Jimenez D.J."/>
        </authorList>
    </citation>
    <scope>NUCLEOTIDE SEQUENCE</scope>
    <source>
        <strain evidence="11">MAG5</strain>
    </source>
</reference>
<dbReference type="Pfam" id="PF00072">
    <property type="entry name" value="Response_reg"/>
    <property type="match status" value="1"/>
</dbReference>
<dbReference type="AlphaFoldDB" id="A0A9J6ZDE9"/>
<keyword evidence="2" id="KW-0963">Cytoplasm</keyword>
<feature type="modified residue" description="4-aspartylphosphate" evidence="8">
    <location>
        <position position="69"/>
    </location>
</feature>
<dbReference type="EMBL" id="CP097899">
    <property type="protein sequence ID" value="URN94063.1"/>
    <property type="molecule type" value="Genomic_DNA"/>
</dbReference>
<dbReference type="InterPro" id="IPR018062">
    <property type="entry name" value="HTH_AraC-typ_CS"/>
</dbReference>
<dbReference type="InterPro" id="IPR001789">
    <property type="entry name" value="Sig_transdc_resp-reg_receiver"/>
</dbReference>
<evidence type="ECO:0000256" key="7">
    <source>
        <dbReference type="ARBA" id="ARBA00023163"/>
    </source>
</evidence>
<evidence type="ECO:0000256" key="8">
    <source>
        <dbReference type="PROSITE-ProRule" id="PRU00169"/>
    </source>
</evidence>
<dbReference type="GO" id="GO:0000160">
    <property type="term" value="P:phosphorelay signal transduction system"/>
    <property type="evidence" value="ECO:0007669"/>
    <property type="project" value="UniProtKB-KW"/>
</dbReference>
<dbReference type="SMART" id="SM00448">
    <property type="entry name" value="REC"/>
    <property type="match status" value="1"/>
</dbReference>
<comment type="subcellular location">
    <subcellularLocation>
        <location evidence="1">Cytoplasm</location>
    </subcellularLocation>
</comment>
<feature type="domain" description="Response regulatory" evidence="10">
    <location>
        <begin position="17"/>
        <end position="134"/>
    </location>
</feature>
<keyword evidence="7" id="KW-0804">Transcription</keyword>
<dbReference type="PANTHER" id="PTHR42713">
    <property type="entry name" value="HISTIDINE KINASE-RELATED"/>
    <property type="match status" value="1"/>
</dbReference>
<dbReference type="CDD" id="cd17536">
    <property type="entry name" value="REC_YesN-like"/>
    <property type="match status" value="1"/>
</dbReference>
<accession>A0A9J6ZDE9</accession>
<evidence type="ECO:0000256" key="1">
    <source>
        <dbReference type="ARBA" id="ARBA00004496"/>
    </source>
</evidence>
<evidence type="ECO:0000256" key="2">
    <source>
        <dbReference type="ARBA" id="ARBA00022490"/>
    </source>
</evidence>